<dbReference type="Proteomes" id="UP000288805">
    <property type="component" value="Unassembled WGS sequence"/>
</dbReference>
<name>A0A438DYX0_VITVI</name>
<dbReference type="EMBL" id="QGNW01001455">
    <property type="protein sequence ID" value="RVW40695.1"/>
    <property type="molecule type" value="Genomic_DNA"/>
</dbReference>
<accession>A0A438DYX0</accession>
<feature type="region of interest" description="Disordered" evidence="1">
    <location>
        <begin position="119"/>
        <end position="141"/>
    </location>
</feature>
<organism evidence="2 3">
    <name type="scientific">Vitis vinifera</name>
    <name type="common">Grape</name>
    <dbReference type="NCBI Taxonomy" id="29760"/>
    <lineage>
        <taxon>Eukaryota</taxon>
        <taxon>Viridiplantae</taxon>
        <taxon>Streptophyta</taxon>
        <taxon>Embryophyta</taxon>
        <taxon>Tracheophyta</taxon>
        <taxon>Spermatophyta</taxon>
        <taxon>Magnoliopsida</taxon>
        <taxon>eudicotyledons</taxon>
        <taxon>Gunneridae</taxon>
        <taxon>Pentapetalae</taxon>
        <taxon>rosids</taxon>
        <taxon>Vitales</taxon>
        <taxon>Vitaceae</taxon>
        <taxon>Viteae</taxon>
        <taxon>Vitis</taxon>
    </lineage>
</organism>
<feature type="region of interest" description="Disordered" evidence="1">
    <location>
        <begin position="1"/>
        <end position="81"/>
    </location>
</feature>
<feature type="region of interest" description="Disordered" evidence="1">
    <location>
        <begin position="166"/>
        <end position="192"/>
    </location>
</feature>
<evidence type="ECO:0000313" key="3">
    <source>
        <dbReference type="Proteomes" id="UP000288805"/>
    </source>
</evidence>
<dbReference type="AlphaFoldDB" id="A0A438DYX0"/>
<evidence type="ECO:0000313" key="2">
    <source>
        <dbReference type="EMBL" id="RVW40695.1"/>
    </source>
</evidence>
<comment type="caution">
    <text evidence="2">The sequence shown here is derived from an EMBL/GenBank/DDBJ whole genome shotgun (WGS) entry which is preliminary data.</text>
</comment>
<gene>
    <name evidence="2" type="ORF">CK203_101628</name>
</gene>
<sequence length="192" mass="20138">MSDEKGHSSSPVVRPQAAKKKKKTIAQALKIVSPVPNLSSSSTYSEYNRSDGLAQASEDNSSSPWLDTINQGTGPSQPRSEFIGLRVVNEPEEEEDMNDLRTKFLERHRKRLHEAIDIVPPPAKRACPSTVPHSDEAGPSAAVVTQPDVAGPSAAIAIQLGAAKPSNALAAEEEARGAESGPDAAIAEGGPG</sequence>
<proteinExistence type="predicted"/>
<evidence type="ECO:0000256" key="1">
    <source>
        <dbReference type="SAM" id="MobiDB-lite"/>
    </source>
</evidence>
<feature type="compositionally biased region" description="Polar residues" evidence="1">
    <location>
        <begin position="57"/>
        <end position="79"/>
    </location>
</feature>
<reference evidence="2 3" key="1">
    <citation type="journal article" date="2018" name="PLoS Genet.">
        <title>Population sequencing reveals clonal diversity and ancestral inbreeding in the grapevine cultivar Chardonnay.</title>
        <authorList>
            <person name="Roach M.J."/>
            <person name="Johnson D.L."/>
            <person name="Bohlmann J."/>
            <person name="van Vuuren H.J."/>
            <person name="Jones S.J."/>
            <person name="Pretorius I.S."/>
            <person name="Schmidt S.A."/>
            <person name="Borneman A.R."/>
        </authorList>
    </citation>
    <scope>NUCLEOTIDE SEQUENCE [LARGE SCALE GENOMIC DNA]</scope>
    <source>
        <strain evidence="3">cv. Chardonnay</strain>
        <tissue evidence="2">Leaf</tissue>
    </source>
</reference>
<protein>
    <submittedName>
        <fullName evidence="2">Uncharacterized protein</fullName>
    </submittedName>
</protein>